<evidence type="ECO:0000256" key="5">
    <source>
        <dbReference type="ARBA" id="ARBA00022490"/>
    </source>
</evidence>
<dbReference type="PANTHER" id="PTHR42930:SF3">
    <property type="entry name" value="PHOSPHATE-SPECIFIC TRANSPORT SYSTEM ACCESSORY PROTEIN PHOU"/>
    <property type="match status" value="1"/>
</dbReference>
<dbReference type="Gene3D" id="1.20.58.220">
    <property type="entry name" value="Phosphate transport system protein phou homolog 2, domain 2"/>
    <property type="match status" value="1"/>
</dbReference>
<keyword evidence="5 8" id="KW-0963">Cytoplasm</keyword>
<feature type="domain" description="PhoU" evidence="9">
    <location>
        <begin position="21"/>
        <end position="108"/>
    </location>
</feature>
<keyword evidence="4 8" id="KW-0813">Transport</keyword>
<dbReference type="GO" id="GO:0006817">
    <property type="term" value="P:phosphate ion transport"/>
    <property type="evidence" value="ECO:0007669"/>
    <property type="project" value="UniProtKB-KW"/>
</dbReference>
<evidence type="ECO:0000256" key="6">
    <source>
        <dbReference type="ARBA" id="ARBA00022592"/>
    </source>
</evidence>
<evidence type="ECO:0000259" key="9">
    <source>
        <dbReference type="Pfam" id="PF01895"/>
    </source>
</evidence>
<dbReference type="FunFam" id="1.20.58.220:FF:000004">
    <property type="entry name" value="Phosphate-specific transport system accessory protein PhoU"/>
    <property type="match status" value="1"/>
</dbReference>
<dbReference type="KEGG" id="apol:K9D25_04640"/>
<evidence type="ECO:0000256" key="8">
    <source>
        <dbReference type="PIRNR" id="PIRNR003107"/>
    </source>
</evidence>
<dbReference type="InterPro" id="IPR026022">
    <property type="entry name" value="PhoU_dom"/>
</dbReference>
<protein>
    <recommendedName>
        <fullName evidence="8">Phosphate-specific transport system accessory protein PhoU</fullName>
    </recommendedName>
</protein>
<feature type="domain" description="PhoU" evidence="9">
    <location>
        <begin position="124"/>
        <end position="208"/>
    </location>
</feature>
<sequence>MTEHIVSSFDTDLKELGRRVVEMGGQSERLVADSVQALVKRDTELAQKVIVLDGPVDLLQREIEEKAVLIIARRQPLAGDLREIVAAMRIANDLERIGDLAKNTAKRVLALTGEFHPQKLVRGVEHMSTIVLEQLKVVLDAYATRDETRALEVWQRDGEVDVLYTSLFRELLTYMMEDPRNISLCTHLLFCAKNIERIGDHATNIAETIHYLVTGQLLTEERPKQDTSSLTSVAFPA</sequence>
<name>A0A9E6ZUL4_9HYPH</name>
<proteinExistence type="inferred from homology"/>
<dbReference type="RefSeq" id="WP_244379768.1">
    <property type="nucleotide sequence ID" value="NZ_CP083239.1"/>
</dbReference>
<dbReference type="Pfam" id="PF01895">
    <property type="entry name" value="PhoU"/>
    <property type="match status" value="2"/>
</dbReference>
<comment type="similarity">
    <text evidence="2 8">Belongs to the PhoU family.</text>
</comment>
<accession>A0A9E6ZUL4</accession>
<dbReference type="PIRSF" id="PIRSF003107">
    <property type="entry name" value="PhoU"/>
    <property type="match status" value="1"/>
</dbReference>
<dbReference type="GO" id="GO:0030643">
    <property type="term" value="P:intracellular phosphate ion homeostasis"/>
    <property type="evidence" value="ECO:0007669"/>
    <property type="project" value="InterPro"/>
</dbReference>
<evidence type="ECO:0000313" key="10">
    <source>
        <dbReference type="EMBL" id="UOK72011.1"/>
    </source>
</evidence>
<evidence type="ECO:0000256" key="1">
    <source>
        <dbReference type="ARBA" id="ARBA00004496"/>
    </source>
</evidence>
<dbReference type="Proteomes" id="UP000831684">
    <property type="component" value="Chromosome"/>
</dbReference>
<reference evidence="10" key="1">
    <citation type="submission" date="2021-09" db="EMBL/GenBank/DDBJ databases">
        <title>Network and meta-omics reveal the key degrader and cooperation patterns in an efficient 1,4-dioxane-degrading microbial community.</title>
        <authorList>
            <person name="Dai C."/>
        </authorList>
    </citation>
    <scope>NUCLEOTIDE SEQUENCE</scope>
    <source>
        <strain evidence="10">ZM13</strain>
    </source>
</reference>
<comment type="subunit">
    <text evidence="3 8">Homodimer.</text>
</comment>
<evidence type="ECO:0000256" key="4">
    <source>
        <dbReference type="ARBA" id="ARBA00022448"/>
    </source>
</evidence>
<dbReference type="AlphaFoldDB" id="A0A9E6ZUL4"/>
<evidence type="ECO:0000256" key="3">
    <source>
        <dbReference type="ARBA" id="ARBA00011738"/>
    </source>
</evidence>
<gene>
    <name evidence="10" type="primary">phoU</name>
    <name evidence="10" type="ORF">K9D25_04640</name>
</gene>
<dbReference type="EMBL" id="CP083239">
    <property type="protein sequence ID" value="UOK72011.1"/>
    <property type="molecule type" value="Genomic_DNA"/>
</dbReference>
<evidence type="ECO:0000256" key="7">
    <source>
        <dbReference type="ARBA" id="ARBA00056181"/>
    </source>
</evidence>
<comment type="subcellular location">
    <subcellularLocation>
        <location evidence="1 8">Cytoplasm</location>
    </subcellularLocation>
</comment>
<evidence type="ECO:0000256" key="2">
    <source>
        <dbReference type="ARBA" id="ARBA00008107"/>
    </source>
</evidence>
<dbReference type="SUPFAM" id="SSF109755">
    <property type="entry name" value="PhoU-like"/>
    <property type="match status" value="1"/>
</dbReference>
<dbReference type="InterPro" id="IPR028366">
    <property type="entry name" value="PhoU"/>
</dbReference>
<dbReference type="PANTHER" id="PTHR42930">
    <property type="entry name" value="PHOSPHATE-SPECIFIC TRANSPORT SYSTEM ACCESSORY PROTEIN PHOU"/>
    <property type="match status" value="1"/>
</dbReference>
<dbReference type="GO" id="GO:0045936">
    <property type="term" value="P:negative regulation of phosphate metabolic process"/>
    <property type="evidence" value="ECO:0007669"/>
    <property type="project" value="InterPro"/>
</dbReference>
<comment type="function">
    <text evidence="7 8">Plays a role in the regulation of phosphate uptake.</text>
</comment>
<keyword evidence="6 8" id="KW-0592">Phosphate transport</keyword>
<organism evidence="10 11">
    <name type="scientific">Ancylobacter polymorphus</name>
    <dbReference type="NCBI Taxonomy" id="223390"/>
    <lineage>
        <taxon>Bacteria</taxon>
        <taxon>Pseudomonadati</taxon>
        <taxon>Pseudomonadota</taxon>
        <taxon>Alphaproteobacteria</taxon>
        <taxon>Hyphomicrobiales</taxon>
        <taxon>Xanthobacteraceae</taxon>
        <taxon>Ancylobacter</taxon>
    </lineage>
</organism>
<evidence type="ECO:0000313" key="11">
    <source>
        <dbReference type="Proteomes" id="UP000831684"/>
    </source>
</evidence>
<dbReference type="NCBIfam" id="TIGR02135">
    <property type="entry name" value="phoU_full"/>
    <property type="match status" value="1"/>
</dbReference>
<dbReference type="GO" id="GO:0005737">
    <property type="term" value="C:cytoplasm"/>
    <property type="evidence" value="ECO:0007669"/>
    <property type="project" value="UniProtKB-SubCell"/>
</dbReference>
<dbReference type="InterPro" id="IPR038078">
    <property type="entry name" value="PhoU-like_sf"/>
</dbReference>